<reference evidence="10 11" key="1">
    <citation type="submission" date="2020-08" db="EMBL/GenBank/DDBJ databases">
        <title>Plant Genome Project.</title>
        <authorList>
            <person name="Zhang R.-G."/>
        </authorList>
    </citation>
    <scope>NUCLEOTIDE SEQUENCE [LARGE SCALE GENOMIC DNA]</scope>
    <source>
        <tissue evidence="10">Rhizome</tissue>
    </source>
</reference>
<dbReference type="Proteomes" id="UP000734854">
    <property type="component" value="Unassembled WGS sequence"/>
</dbReference>
<proteinExistence type="inferred from homology"/>
<dbReference type="PROSITE" id="PS00639">
    <property type="entry name" value="THIOL_PROTEASE_HIS"/>
    <property type="match status" value="1"/>
</dbReference>
<evidence type="ECO:0000256" key="1">
    <source>
        <dbReference type="ARBA" id="ARBA00008455"/>
    </source>
</evidence>
<dbReference type="FunFam" id="3.90.70.10:FF:000023">
    <property type="entry name" value="Senescence-specific cysteine protease SAG39"/>
    <property type="match status" value="1"/>
</dbReference>
<dbReference type="GO" id="GO:0006508">
    <property type="term" value="P:proteolysis"/>
    <property type="evidence" value="ECO:0007669"/>
    <property type="project" value="UniProtKB-KW"/>
</dbReference>
<feature type="transmembrane region" description="Helical" evidence="7">
    <location>
        <begin position="30"/>
        <end position="49"/>
    </location>
</feature>
<gene>
    <name evidence="10" type="ORF">ZIOFF_001082</name>
</gene>
<evidence type="ECO:0000256" key="5">
    <source>
        <dbReference type="ARBA" id="ARBA00022807"/>
    </source>
</evidence>
<comment type="caution">
    <text evidence="10">The sequence shown here is derived from an EMBL/GenBank/DDBJ whole genome shotgun (WGS) entry which is preliminary data.</text>
</comment>
<keyword evidence="11" id="KW-1185">Reference proteome</keyword>
<accession>A0A8J5IJ24</accession>
<dbReference type="InterPro" id="IPR025660">
    <property type="entry name" value="Pept_his_AS"/>
</dbReference>
<dbReference type="InterPro" id="IPR013201">
    <property type="entry name" value="Prot_inhib_I29"/>
</dbReference>
<evidence type="ECO:0000259" key="9">
    <source>
        <dbReference type="SMART" id="SM00848"/>
    </source>
</evidence>
<evidence type="ECO:0000256" key="6">
    <source>
        <dbReference type="ARBA" id="ARBA00023157"/>
    </source>
</evidence>
<dbReference type="PRINTS" id="PR00705">
    <property type="entry name" value="PAPAIN"/>
</dbReference>
<evidence type="ECO:0000313" key="11">
    <source>
        <dbReference type="Proteomes" id="UP000734854"/>
    </source>
</evidence>
<evidence type="ECO:0000259" key="8">
    <source>
        <dbReference type="SMART" id="SM00645"/>
    </source>
</evidence>
<keyword evidence="3" id="KW-0732">Signal</keyword>
<keyword evidence="6" id="KW-1015">Disulfide bond</keyword>
<dbReference type="PANTHER" id="PTHR12411">
    <property type="entry name" value="CYSTEINE PROTEASE FAMILY C1-RELATED"/>
    <property type="match status" value="1"/>
</dbReference>
<sequence>MLGLHTWSSIPVFFHSINSLQFQKAIRSRIVIMLTFLALAVALAFAVAGSSTPITDKDLASEENLWDLYERWRSHHTVARDLEDKQRRFNVFKENAKYIHEINKMDRPYKLTLNKFGDLTRDEFRSTFAGSKIDHHRMFRGSRQGKFMYENADVPPSIDWRQRGAVTQVKNQLQCGSCWAFSAVAAVEGIHQIATKHLVSLSEQELIDCDTKYDEGCNGGLMEHAFEFIHEKGITTEANYPYVGKDGRACNVEKHSQVVAISGYEVVPSSDTSLMKAVSRQPVSVAIEASSRDFIFYSEGVYDGECGTYLDHGVAAVGYGETKDGQQYWIVKNSWGPGWGEKGYVRMAINSTKYPFGICGIEMMASYPVMISPLVHQELPLKDEL</sequence>
<dbReference type="SMART" id="SM00848">
    <property type="entry name" value="Inhibitor_I29"/>
    <property type="match status" value="1"/>
</dbReference>
<dbReference type="SUPFAM" id="SSF54001">
    <property type="entry name" value="Cysteine proteinases"/>
    <property type="match status" value="1"/>
</dbReference>
<feature type="domain" description="Peptidase C1A papain C-terminal" evidence="8">
    <location>
        <begin position="154"/>
        <end position="369"/>
    </location>
</feature>
<keyword evidence="2" id="KW-0645">Protease</keyword>
<dbReference type="InterPro" id="IPR000668">
    <property type="entry name" value="Peptidase_C1A_C"/>
</dbReference>
<dbReference type="PROSITE" id="PS00139">
    <property type="entry name" value="THIOL_PROTEASE_CYS"/>
    <property type="match status" value="1"/>
</dbReference>
<keyword evidence="7" id="KW-0812">Transmembrane</keyword>
<keyword evidence="4" id="KW-0378">Hydrolase</keyword>
<dbReference type="PROSITE" id="PS00640">
    <property type="entry name" value="THIOL_PROTEASE_ASN"/>
    <property type="match status" value="1"/>
</dbReference>
<dbReference type="EMBL" id="JACMSC010000001">
    <property type="protein sequence ID" value="KAG6536044.1"/>
    <property type="molecule type" value="Genomic_DNA"/>
</dbReference>
<dbReference type="Gene3D" id="3.90.70.10">
    <property type="entry name" value="Cysteine proteinases"/>
    <property type="match status" value="1"/>
</dbReference>
<dbReference type="InterPro" id="IPR038765">
    <property type="entry name" value="Papain-like_cys_pep_sf"/>
</dbReference>
<dbReference type="Pfam" id="PF00112">
    <property type="entry name" value="Peptidase_C1"/>
    <property type="match status" value="1"/>
</dbReference>
<name>A0A8J5IJ24_ZINOF</name>
<evidence type="ECO:0000256" key="3">
    <source>
        <dbReference type="ARBA" id="ARBA00022729"/>
    </source>
</evidence>
<keyword evidence="5" id="KW-0788">Thiol protease</keyword>
<dbReference type="InterPro" id="IPR000169">
    <property type="entry name" value="Pept_cys_AS"/>
</dbReference>
<organism evidence="10 11">
    <name type="scientific">Zingiber officinale</name>
    <name type="common">Ginger</name>
    <name type="synonym">Amomum zingiber</name>
    <dbReference type="NCBI Taxonomy" id="94328"/>
    <lineage>
        <taxon>Eukaryota</taxon>
        <taxon>Viridiplantae</taxon>
        <taxon>Streptophyta</taxon>
        <taxon>Embryophyta</taxon>
        <taxon>Tracheophyta</taxon>
        <taxon>Spermatophyta</taxon>
        <taxon>Magnoliopsida</taxon>
        <taxon>Liliopsida</taxon>
        <taxon>Zingiberales</taxon>
        <taxon>Zingiberaceae</taxon>
        <taxon>Zingiber</taxon>
    </lineage>
</organism>
<comment type="similarity">
    <text evidence="1">Belongs to the peptidase C1 family.</text>
</comment>
<evidence type="ECO:0000313" key="10">
    <source>
        <dbReference type="EMBL" id="KAG6536044.1"/>
    </source>
</evidence>
<evidence type="ECO:0000256" key="7">
    <source>
        <dbReference type="SAM" id="Phobius"/>
    </source>
</evidence>
<dbReference type="Pfam" id="PF08246">
    <property type="entry name" value="Inhibitor_I29"/>
    <property type="match status" value="1"/>
</dbReference>
<dbReference type="AlphaFoldDB" id="A0A8J5IJ24"/>
<feature type="domain" description="Cathepsin propeptide inhibitor" evidence="9">
    <location>
        <begin position="69"/>
        <end position="124"/>
    </location>
</feature>
<evidence type="ECO:0000256" key="2">
    <source>
        <dbReference type="ARBA" id="ARBA00022670"/>
    </source>
</evidence>
<dbReference type="SMART" id="SM00645">
    <property type="entry name" value="Pept_C1"/>
    <property type="match status" value="1"/>
</dbReference>
<keyword evidence="7" id="KW-1133">Transmembrane helix</keyword>
<dbReference type="InterPro" id="IPR025661">
    <property type="entry name" value="Pept_asp_AS"/>
</dbReference>
<dbReference type="InterPro" id="IPR013128">
    <property type="entry name" value="Peptidase_C1A"/>
</dbReference>
<evidence type="ECO:0000256" key="4">
    <source>
        <dbReference type="ARBA" id="ARBA00022801"/>
    </source>
</evidence>
<dbReference type="CDD" id="cd02248">
    <property type="entry name" value="Peptidase_C1A"/>
    <property type="match status" value="1"/>
</dbReference>
<dbReference type="InterPro" id="IPR039417">
    <property type="entry name" value="Peptidase_C1A_papain-like"/>
</dbReference>
<dbReference type="GO" id="GO:0008234">
    <property type="term" value="F:cysteine-type peptidase activity"/>
    <property type="evidence" value="ECO:0007669"/>
    <property type="project" value="UniProtKB-KW"/>
</dbReference>
<keyword evidence="7" id="KW-0472">Membrane</keyword>
<protein>
    <submittedName>
        <fullName evidence="10">Uncharacterized protein</fullName>
    </submittedName>
</protein>